<accession>A0A934ITS5</accession>
<dbReference type="Proteomes" id="UP000602124">
    <property type="component" value="Unassembled WGS sequence"/>
</dbReference>
<dbReference type="RefSeq" id="WP_198877796.1">
    <property type="nucleotide sequence ID" value="NZ_JAEKMH010000004.1"/>
</dbReference>
<dbReference type="EMBL" id="JAEKMH010000004">
    <property type="protein sequence ID" value="MBJ3786623.1"/>
    <property type="molecule type" value="Genomic_DNA"/>
</dbReference>
<evidence type="ECO:0008006" key="3">
    <source>
        <dbReference type="Google" id="ProtNLM"/>
    </source>
</evidence>
<dbReference type="AlphaFoldDB" id="A0A934ITS5"/>
<comment type="caution">
    <text evidence="1">The sequence shown here is derived from an EMBL/GenBank/DDBJ whole genome shotgun (WGS) entry which is preliminary data.</text>
</comment>
<evidence type="ECO:0000313" key="1">
    <source>
        <dbReference type="EMBL" id="MBJ3786623.1"/>
    </source>
</evidence>
<proteinExistence type="predicted"/>
<protein>
    <recommendedName>
        <fullName evidence="3">Tetratricopeptide repeat protein</fullName>
    </recommendedName>
</protein>
<sequence>MDVPPSDDPSFQKQFEMALEDGLRLGLAEITSIEAFVEENSRVSSRFFGPSALPNYNGRYGRALAAMGRFDEAEPLLAQDLADDPVSRRAANPGMPARYFDVAPDGVECHAYHAQLLDLVRARDGNRVAVLLRECERLQAERWKVGHLWRPIAFPVEGFA</sequence>
<gene>
    <name evidence="1" type="ORF">JEQ47_17995</name>
</gene>
<reference evidence="1" key="1">
    <citation type="submission" date="2020-12" db="EMBL/GenBank/DDBJ databases">
        <title>Devosia sp. MSA67 isolated from Mo River.</title>
        <authorList>
            <person name="Ma F."/>
            <person name="Zi Z."/>
        </authorList>
    </citation>
    <scope>NUCLEOTIDE SEQUENCE</scope>
    <source>
        <strain evidence="1">MSA67</strain>
    </source>
</reference>
<name>A0A934ITS5_9HYPH</name>
<evidence type="ECO:0000313" key="2">
    <source>
        <dbReference type="Proteomes" id="UP000602124"/>
    </source>
</evidence>
<organism evidence="1 2">
    <name type="scientific">Devosia sediminis</name>
    <dbReference type="NCBI Taxonomy" id="2798801"/>
    <lineage>
        <taxon>Bacteria</taxon>
        <taxon>Pseudomonadati</taxon>
        <taxon>Pseudomonadota</taxon>
        <taxon>Alphaproteobacteria</taxon>
        <taxon>Hyphomicrobiales</taxon>
        <taxon>Devosiaceae</taxon>
        <taxon>Devosia</taxon>
    </lineage>
</organism>
<keyword evidence="2" id="KW-1185">Reference proteome</keyword>